<evidence type="ECO:0000259" key="1">
    <source>
        <dbReference type="Pfam" id="PF21834"/>
    </source>
</evidence>
<proteinExistence type="predicted"/>
<protein>
    <recommendedName>
        <fullName evidence="1">DUF6894 domain-containing protein</fullName>
    </recommendedName>
</protein>
<dbReference type="EMBL" id="JAEKMH010000002">
    <property type="protein sequence ID" value="MBJ3785498.1"/>
    <property type="molecule type" value="Genomic_DNA"/>
</dbReference>
<organism evidence="2 3">
    <name type="scientific">Devosia sediminis</name>
    <dbReference type="NCBI Taxonomy" id="2798801"/>
    <lineage>
        <taxon>Bacteria</taxon>
        <taxon>Pseudomonadati</taxon>
        <taxon>Pseudomonadota</taxon>
        <taxon>Alphaproteobacteria</taxon>
        <taxon>Hyphomicrobiales</taxon>
        <taxon>Devosiaceae</taxon>
        <taxon>Devosia</taxon>
    </lineage>
</organism>
<dbReference type="Pfam" id="PF21834">
    <property type="entry name" value="DUF6894"/>
    <property type="match status" value="1"/>
</dbReference>
<reference evidence="2" key="1">
    <citation type="submission" date="2020-12" db="EMBL/GenBank/DDBJ databases">
        <title>Devosia sp. MSA67 isolated from Mo River.</title>
        <authorList>
            <person name="Ma F."/>
            <person name="Zi Z."/>
        </authorList>
    </citation>
    <scope>NUCLEOTIDE SEQUENCE</scope>
    <source>
        <strain evidence="2">MSA67</strain>
    </source>
</reference>
<name>A0A934IRJ4_9HYPH</name>
<dbReference type="Proteomes" id="UP000602124">
    <property type="component" value="Unassembled WGS sequence"/>
</dbReference>
<comment type="caution">
    <text evidence="2">The sequence shown here is derived from an EMBL/GenBank/DDBJ whole genome shotgun (WGS) entry which is preliminary data.</text>
</comment>
<evidence type="ECO:0000313" key="2">
    <source>
        <dbReference type="EMBL" id="MBJ3785498.1"/>
    </source>
</evidence>
<accession>A0A934IRJ4</accession>
<feature type="domain" description="DUF6894" evidence="1">
    <location>
        <begin position="3"/>
        <end position="72"/>
    </location>
</feature>
<evidence type="ECO:0000313" key="3">
    <source>
        <dbReference type="Proteomes" id="UP000602124"/>
    </source>
</evidence>
<keyword evidence="3" id="KW-1185">Reference proteome</keyword>
<dbReference type="InterPro" id="IPR054189">
    <property type="entry name" value="DUF6894"/>
</dbReference>
<dbReference type="RefSeq" id="WP_198876673.1">
    <property type="nucleotide sequence ID" value="NZ_JAEKMH010000002.1"/>
</dbReference>
<sequence length="78" mass="8934">MPRYYFDIHDGERLAVDHVGTELDDLSSARDEATRTLSEIGAEEIPRDGPHREFAIAVRDDSGNVLFELRLTFHTRSF</sequence>
<dbReference type="AlphaFoldDB" id="A0A934IRJ4"/>
<gene>
    <name evidence="2" type="ORF">JEQ47_12250</name>
</gene>